<name>A0A100XGK3_MYCTH</name>
<keyword evidence="1" id="KW-0812">Transmembrane</keyword>
<dbReference type="EMBL" id="BCTB01000042">
    <property type="protein sequence ID" value="GAT16282.1"/>
    <property type="molecule type" value="Genomic_DNA"/>
</dbReference>
<keyword evidence="1" id="KW-0472">Membrane</keyword>
<dbReference type="Proteomes" id="UP000069654">
    <property type="component" value="Unassembled WGS sequence"/>
</dbReference>
<feature type="transmembrane region" description="Helical" evidence="1">
    <location>
        <begin position="12"/>
        <end position="32"/>
    </location>
</feature>
<proteinExistence type="predicted"/>
<protein>
    <submittedName>
        <fullName evidence="2">Uncharacterized protein</fullName>
    </submittedName>
</protein>
<sequence>MVALHGNGLPSAAMGFTILVLVIYVLAVARLVRLVNFDTVLDPVRVLIARRAALADRAAAEAGDAGREASAELYRRRAGRWNTLAYFVACPWCVGFWLALATAPIPVGIMGWPWWAVFGVALAASHVVGLMAPLSADEEIEIVEA</sequence>
<organism evidence="2 3">
    <name type="scientific">Mycolicibacterium thermoresistibile</name>
    <name type="common">Mycobacterium thermoresistibile</name>
    <dbReference type="NCBI Taxonomy" id="1797"/>
    <lineage>
        <taxon>Bacteria</taxon>
        <taxon>Bacillati</taxon>
        <taxon>Actinomycetota</taxon>
        <taxon>Actinomycetes</taxon>
        <taxon>Mycobacteriales</taxon>
        <taxon>Mycobacteriaceae</taxon>
        <taxon>Mycolicibacterium</taxon>
    </lineage>
</organism>
<evidence type="ECO:0000256" key="1">
    <source>
        <dbReference type="SAM" id="Phobius"/>
    </source>
</evidence>
<dbReference type="AlphaFoldDB" id="A0A100XGK3"/>
<comment type="caution">
    <text evidence="2">The sequence shown here is derived from an EMBL/GenBank/DDBJ whole genome shotgun (WGS) entry which is preliminary data.</text>
</comment>
<feature type="transmembrane region" description="Helical" evidence="1">
    <location>
        <begin position="112"/>
        <end position="132"/>
    </location>
</feature>
<accession>A0A100XGK3</accession>
<keyword evidence="1" id="KW-1133">Transmembrane helix</keyword>
<feature type="transmembrane region" description="Helical" evidence="1">
    <location>
        <begin position="84"/>
        <end position="106"/>
    </location>
</feature>
<dbReference type="InterPro" id="IPR010773">
    <property type="entry name" value="Mycophage_PG1_Gp7"/>
</dbReference>
<reference evidence="3" key="2">
    <citation type="submission" date="2016-02" db="EMBL/GenBank/DDBJ databases">
        <title>Draft genome sequence of five rapidly growing Mycobacterium species.</title>
        <authorList>
            <person name="Katahira K."/>
            <person name="Gotou Y."/>
            <person name="Iida K."/>
            <person name="Ogura Y."/>
            <person name="Hayashi T."/>
        </authorList>
    </citation>
    <scope>NUCLEOTIDE SEQUENCE [LARGE SCALE GENOMIC DNA]</scope>
    <source>
        <strain evidence="3">JCM6362</strain>
    </source>
</reference>
<reference evidence="2 3" key="1">
    <citation type="journal article" date="2016" name="Genome Announc.">
        <title>Draft Genome Sequences of Five Rapidly Growing Mycobacterium Species, M. thermoresistibile, M. fortuitum subsp. acetamidolyticum, M. canariasense, M. brisbanense, and M. novocastrense.</title>
        <authorList>
            <person name="Katahira K."/>
            <person name="Ogura Y."/>
            <person name="Gotoh Y."/>
            <person name="Hayashi T."/>
        </authorList>
    </citation>
    <scope>NUCLEOTIDE SEQUENCE [LARGE SCALE GENOMIC DNA]</scope>
    <source>
        <strain evidence="2 3">JCM6362</strain>
    </source>
</reference>
<gene>
    <name evidence="2" type="ORF">RMCT_3251</name>
</gene>
<dbReference type="Pfam" id="PF07098">
    <property type="entry name" value="DUF1360"/>
    <property type="match status" value="1"/>
</dbReference>
<evidence type="ECO:0000313" key="3">
    <source>
        <dbReference type="Proteomes" id="UP000069654"/>
    </source>
</evidence>
<evidence type="ECO:0000313" key="2">
    <source>
        <dbReference type="EMBL" id="GAT16282.1"/>
    </source>
</evidence>
<dbReference type="STRING" id="1797.RMCT_3251"/>